<evidence type="ECO:0000256" key="1">
    <source>
        <dbReference type="SAM" id="MobiDB-lite"/>
    </source>
</evidence>
<proteinExistence type="predicted"/>
<accession>A0A7I8IKU0</accession>
<feature type="signal peptide" evidence="2">
    <location>
        <begin position="1"/>
        <end position="32"/>
    </location>
</feature>
<protein>
    <submittedName>
        <fullName evidence="4">Uncharacterized protein</fullName>
    </submittedName>
</protein>
<dbReference type="EMBL" id="CACRZD030000004">
    <property type="protein sequence ID" value="CAA6658502.1"/>
    <property type="molecule type" value="Genomic_DNA"/>
</dbReference>
<reference evidence="4 5" key="1">
    <citation type="submission" date="2019-12" db="EMBL/GenBank/DDBJ databases">
        <authorList>
            <person name="Scholz U."/>
            <person name="Mascher M."/>
            <person name="Fiebig A."/>
        </authorList>
    </citation>
    <scope>NUCLEOTIDE SEQUENCE</scope>
</reference>
<name>A0A7I8IKU0_SPIIN</name>
<feature type="compositionally biased region" description="Basic residues" evidence="1">
    <location>
        <begin position="47"/>
        <end position="59"/>
    </location>
</feature>
<sequence length="131" mass="14733">MATSRGGRRHRRLSAIAAVALLFFATALDSHAAQFNLSLPSPLLPTPRRKLGGRRRPRQRGGGGEPAGRRRRRRPEATRRARVVPAHVPRQVRQVLPCRPVHVAVHPGRIIPLDYYPEAWRCKCGSKLFMP</sequence>
<organism evidence="4">
    <name type="scientific">Spirodela intermedia</name>
    <name type="common">Intermediate duckweed</name>
    <dbReference type="NCBI Taxonomy" id="51605"/>
    <lineage>
        <taxon>Eukaryota</taxon>
        <taxon>Viridiplantae</taxon>
        <taxon>Streptophyta</taxon>
        <taxon>Embryophyta</taxon>
        <taxon>Tracheophyta</taxon>
        <taxon>Spermatophyta</taxon>
        <taxon>Magnoliopsida</taxon>
        <taxon>Liliopsida</taxon>
        <taxon>Araceae</taxon>
        <taxon>Lemnoideae</taxon>
        <taxon>Spirodela</taxon>
    </lineage>
</organism>
<evidence type="ECO:0000256" key="2">
    <source>
        <dbReference type="SAM" id="SignalP"/>
    </source>
</evidence>
<gene>
    <name evidence="3" type="ORF">SI7747_04004944</name>
    <name evidence="4" type="ORF">SI7747_04004947</name>
</gene>
<evidence type="ECO:0000313" key="4">
    <source>
        <dbReference type="EMBL" id="CAA2618780.1"/>
    </source>
</evidence>
<keyword evidence="5" id="KW-1185">Reference proteome</keyword>
<dbReference type="Proteomes" id="UP001189122">
    <property type="component" value="Unassembled WGS sequence"/>
</dbReference>
<evidence type="ECO:0000313" key="3">
    <source>
        <dbReference type="EMBL" id="CAA2618777.1"/>
    </source>
</evidence>
<dbReference type="EMBL" id="LR743591">
    <property type="protein sequence ID" value="CAA2618780.1"/>
    <property type="molecule type" value="Genomic_DNA"/>
</dbReference>
<dbReference type="EMBL" id="LR743591">
    <property type="protein sequence ID" value="CAA2618777.1"/>
    <property type="molecule type" value="Genomic_DNA"/>
</dbReference>
<feature type="region of interest" description="Disordered" evidence="1">
    <location>
        <begin position="38"/>
        <end position="86"/>
    </location>
</feature>
<dbReference type="AlphaFoldDB" id="A0A7I8IKU0"/>
<feature type="chain" id="PRO_5044658075" evidence="2">
    <location>
        <begin position="33"/>
        <end position="131"/>
    </location>
</feature>
<keyword evidence="2" id="KW-0732">Signal</keyword>
<dbReference type="EMBL" id="CACRZD030000004">
    <property type="protein sequence ID" value="CAA6658499.1"/>
    <property type="molecule type" value="Genomic_DNA"/>
</dbReference>
<evidence type="ECO:0000313" key="5">
    <source>
        <dbReference type="Proteomes" id="UP001189122"/>
    </source>
</evidence>
<dbReference type="Pfam" id="PF17181">
    <property type="entry name" value="EPF"/>
    <property type="match status" value="1"/>
</dbReference>